<keyword evidence="2" id="KW-0472">Membrane</keyword>
<reference evidence="4" key="1">
    <citation type="submission" date="2015-01" db="EMBL/GenBank/DDBJ databases">
        <authorList>
            <person name="Aksoy S."/>
            <person name="Warren W."/>
            <person name="Wilson R.K."/>
        </authorList>
    </citation>
    <scope>NUCLEOTIDE SEQUENCE [LARGE SCALE GENOMIC DNA]</scope>
    <source>
        <strain evidence="4">IAEA</strain>
    </source>
</reference>
<dbReference type="AlphaFoldDB" id="A0A1B0BLN3"/>
<evidence type="ECO:0000313" key="4">
    <source>
        <dbReference type="Proteomes" id="UP000092460"/>
    </source>
</evidence>
<keyword evidence="2" id="KW-0812">Transmembrane</keyword>
<name>A0A1B0BLN3_9MUSC</name>
<proteinExistence type="predicted"/>
<feature type="transmembrane region" description="Helical" evidence="2">
    <location>
        <begin position="20"/>
        <end position="39"/>
    </location>
</feature>
<feature type="region of interest" description="Disordered" evidence="1">
    <location>
        <begin position="86"/>
        <end position="108"/>
    </location>
</feature>
<keyword evidence="2" id="KW-1133">Transmembrane helix</keyword>
<dbReference type="EMBL" id="JXJN01016503">
    <property type="status" value="NOT_ANNOTATED_CDS"/>
    <property type="molecule type" value="Genomic_DNA"/>
</dbReference>
<accession>A0A1B0BLN3</accession>
<keyword evidence="4" id="KW-1185">Reference proteome</keyword>
<dbReference type="Proteomes" id="UP000092460">
    <property type="component" value="Unassembled WGS sequence"/>
</dbReference>
<dbReference type="VEuPathDB" id="VectorBase:GPPI034065"/>
<reference evidence="3" key="2">
    <citation type="submission" date="2020-05" db="UniProtKB">
        <authorList>
            <consortium name="EnsemblMetazoa"/>
        </authorList>
    </citation>
    <scope>IDENTIFICATION</scope>
    <source>
        <strain evidence="3">IAEA</strain>
    </source>
</reference>
<evidence type="ECO:0000313" key="3">
    <source>
        <dbReference type="EnsemblMetazoa" id="GPPI034065-PA"/>
    </source>
</evidence>
<sequence length="108" mass="11851">MDQYLCPYPSDNQIDQKTHLSRILDTVLLLFIFTGAFGLDRFVRSGYYGIVVAVTSGRRAQEAHGHLQNGDGICCTEPGDAIQYVTKLPSPNKTNGARAETPPRPTTP</sequence>
<evidence type="ECO:0000256" key="2">
    <source>
        <dbReference type="SAM" id="Phobius"/>
    </source>
</evidence>
<organism evidence="3 4">
    <name type="scientific">Glossina palpalis gambiensis</name>
    <dbReference type="NCBI Taxonomy" id="67801"/>
    <lineage>
        <taxon>Eukaryota</taxon>
        <taxon>Metazoa</taxon>
        <taxon>Ecdysozoa</taxon>
        <taxon>Arthropoda</taxon>
        <taxon>Hexapoda</taxon>
        <taxon>Insecta</taxon>
        <taxon>Pterygota</taxon>
        <taxon>Neoptera</taxon>
        <taxon>Endopterygota</taxon>
        <taxon>Diptera</taxon>
        <taxon>Brachycera</taxon>
        <taxon>Muscomorpha</taxon>
        <taxon>Hippoboscoidea</taxon>
        <taxon>Glossinidae</taxon>
        <taxon>Glossina</taxon>
    </lineage>
</organism>
<protein>
    <submittedName>
        <fullName evidence="3">Uncharacterized protein</fullName>
    </submittedName>
</protein>
<evidence type="ECO:0000256" key="1">
    <source>
        <dbReference type="SAM" id="MobiDB-lite"/>
    </source>
</evidence>
<dbReference type="EnsemblMetazoa" id="GPPI034065-RA">
    <property type="protein sequence ID" value="GPPI034065-PA"/>
    <property type="gene ID" value="GPPI034065"/>
</dbReference>